<evidence type="ECO:0000256" key="1">
    <source>
        <dbReference type="SAM" id="Phobius"/>
    </source>
</evidence>
<organism evidence="2 3">
    <name type="scientific">Dielma fastidiosa</name>
    <dbReference type="NCBI Taxonomy" id="1034346"/>
    <lineage>
        <taxon>Bacteria</taxon>
        <taxon>Bacillati</taxon>
        <taxon>Bacillota</taxon>
        <taxon>Erysipelotrichia</taxon>
        <taxon>Erysipelotrichales</taxon>
        <taxon>Erysipelotrichaceae</taxon>
        <taxon>Dielma</taxon>
    </lineage>
</organism>
<evidence type="ECO:0008006" key="4">
    <source>
        <dbReference type="Google" id="ProtNLM"/>
    </source>
</evidence>
<feature type="transmembrane region" description="Helical" evidence="1">
    <location>
        <begin position="244"/>
        <end position="264"/>
    </location>
</feature>
<gene>
    <name evidence="2" type="ORF">DES51_10384</name>
</gene>
<keyword evidence="1" id="KW-0472">Membrane</keyword>
<dbReference type="OrthoDB" id="1645614at2"/>
<comment type="caution">
    <text evidence="2">The sequence shown here is derived from an EMBL/GenBank/DDBJ whole genome shotgun (WGS) entry which is preliminary data.</text>
</comment>
<dbReference type="EMBL" id="QJKH01000003">
    <property type="protein sequence ID" value="PXX80492.1"/>
    <property type="molecule type" value="Genomic_DNA"/>
</dbReference>
<dbReference type="RefSeq" id="WP_022938397.1">
    <property type="nucleotide sequence ID" value="NZ_CABKRQ010000005.1"/>
</dbReference>
<feature type="transmembrane region" description="Helical" evidence="1">
    <location>
        <begin position="276"/>
        <end position="294"/>
    </location>
</feature>
<feature type="transmembrane region" description="Helical" evidence="1">
    <location>
        <begin position="179"/>
        <end position="207"/>
    </location>
</feature>
<accession>A0A318KV99</accession>
<keyword evidence="1" id="KW-0812">Transmembrane</keyword>
<keyword evidence="1" id="KW-1133">Transmembrane helix</keyword>
<evidence type="ECO:0000313" key="2">
    <source>
        <dbReference type="EMBL" id="PXX80492.1"/>
    </source>
</evidence>
<dbReference type="Proteomes" id="UP000247612">
    <property type="component" value="Unassembled WGS sequence"/>
</dbReference>
<reference evidence="2 3" key="1">
    <citation type="submission" date="2018-05" db="EMBL/GenBank/DDBJ databases">
        <title>Genomic Encyclopedia of Type Strains, Phase IV (KMG-IV): sequencing the most valuable type-strain genomes for metagenomic binning, comparative biology and taxonomic classification.</title>
        <authorList>
            <person name="Goeker M."/>
        </authorList>
    </citation>
    <scope>NUCLEOTIDE SEQUENCE [LARGE SCALE GENOMIC DNA]</scope>
    <source>
        <strain evidence="2 3">JC118</strain>
    </source>
</reference>
<keyword evidence="3" id="KW-1185">Reference proteome</keyword>
<sequence>MNKFFHIFLLLICALILANGAAIIDASALAVTLWFEKLLPSMFVGMVFVRFIVAIGILPWLMKPISVGTRWLLGLDGGAFSLVLVSVLLGFPASSMMIDEAVGKGELTIDQGQRLINCCCCASCSFIIVTVGTLLYQSLAIGIRLWLIQILTILTLLFFTRKTPCEFMASNVQPKCFSYFAQAVSASINTMLIIAGYLMITLSLCAILSPFLPSSLSQLLSIIAEFSSGCVRLAQSGIPSFQKLLFTNMLLSFGGLCVHLQILGSCEHSKLSIYRFIRMRLLQSLLAVFFSLFLL</sequence>
<proteinExistence type="predicted"/>
<feature type="transmembrane region" description="Helical" evidence="1">
    <location>
        <begin position="114"/>
        <end position="136"/>
    </location>
</feature>
<feature type="transmembrane region" description="Helical" evidence="1">
    <location>
        <begin position="40"/>
        <end position="61"/>
    </location>
</feature>
<feature type="transmembrane region" description="Helical" evidence="1">
    <location>
        <begin position="73"/>
        <end position="94"/>
    </location>
</feature>
<dbReference type="AlphaFoldDB" id="A0A318KV99"/>
<protein>
    <recommendedName>
        <fullName evidence="4">Sporulation integral membrane protein YlbJ</fullName>
    </recommendedName>
</protein>
<dbReference type="STRING" id="1034346.GCA_000313565_02093"/>
<evidence type="ECO:0000313" key="3">
    <source>
        <dbReference type="Proteomes" id="UP000247612"/>
    </source>
</evidence>
<name>A0A318KV99_9FIRM</name>
<feature type="transmembrane region" description="Helical" evidence="1">
    <location>
        <begin position="143"/>
        <end position="159"/>
    </location>
</feature>